<proteinExistence type="predicted"/>
<dbReference type="Proteomes" id="UP000002051">
    <property type="component" value="Unassembled WGS sequence"/>
</dbReference>
<evidence type="ECO:0000313" key="4">
    <source>
        <dbReference type="Proteomes" id="UP000002051"/>
    </source>
</evidence>
<reference evidence="2 4" key="2">
    <citation type="journal article" date="2014" name="BMC Genomics">
        <title>An improved genome release (version Mt4.0) for the model legume Medicago truncatula.</title>
        <authorList>
            <person name="Tang H."/>
            <person name="Krishnakumar V."/>
            <person name="Bidwell S."/>
            <person name="Rosen B."/>
            <person name="Chan A."/>
            <person name="Zhou S."/>
            <person name="Gentzbittel L."/>
            <person name="Childs K.L."/>
            <person name="Yandell M."/>
            <person name="Gundlach H."/>
            <person name="Mayer K.F."/>
            <person name="Schwartz D.C."/>
            <person name="Town C.D."/>
        </authorList>
    </citation>
    <scope>GENOME REANNOTATION</scope>
    <source>
        <strain evidence="2">A17</strain>
        <strain evidence="3 4">cv. Jemalong A17</strain>
    </source>
</reference>
<sequence>MSKELQEQLDAANAARKKAEEEAAAERKRATDAQAQAKTAGDQLAAFAEAKKTERHAAHVSFAEARVKDGKLLPKDSAMLVVTLDRLADSAPVEFSEGDTTRTVSPSQWLQDLISGSTPKVEFGERAPGQLDVDAGSLKGKSDAEIDKAAHAHAKKHNVSYAEALRANPVLTSLLLGMGQGTFVAGRLFPALPQALSGVTLAKLGDERLRRYNLRRAPGTATKRVDISFEGVVYNVQQYSVEVPMPRELLRDADESKKLNVGNYLDVSQIAMTTANDVLLLDYELEAASIATNPDSYAAGHVVALAGGTKWSAATGTPVTDIRAAANTIRKKIGKKPNTLTLSADAATAVRANPEVKSYLPSTQQGVATDDQLKQIFGVDQLDVGDAVWINGQNVGQDVWGNNAILSYVPKIAANGSSTLSLAEPAFGFTNVLEGHPFAEQPYYDNGSKSWIYGATRAMGKLIANVRVDTVVDGKRVSIAVGEEVTGLSAHDARELKFSGLIYDEADEARAARERKQDEREARAEFEAERLAVIEARESTQVPETDEKSKTE</sequence>
<dbReference type="EnsemblPlants" id="KEH15336">
    <property type="protein sequence ID" value="KEH15336"/>
    <property type="gene ID" value="MTR_1329s0010"/>
</dbReference>
<dbReference type="EMBL" id="KL404053">
    <property type="protein sequence ID" value="KEH15336.1"/>
    <property type="molecule type" value="Genomic_DNA"/>
</dbReference>
<reference evidence="2 4" key="1">
    <citation type="journal article" date="2011" name="Nature">
        <title>The Medicago genome provides insight into the evolution of rhizobial symbioses.</title>
        <authorList>
            <person name="Young N.D."/>
            <person name="Debelle F."/>
            <person name="Oldroyd G.E."/>
            <person name="Geurts R."/>
            <person name="Cannon S.B."/>
            <person name="Udvardi M.K."/>
            <person name="Benedito V.A."/>
            <person name="Mayer K.F."/>
            <person name="Gouzy J."/>
            <person name="Schoof H."/>
            <person name="Van de Peer Y."/>
            <person name="Proost S."/>
            <person name="Cook D.R."/>
            <person name="Meyers B.C."/>
            <person name="Spannagl M."/>
            <person name="Cheung F."/>
            <person name="De Mita S."/>
            <person name="Krishnakumar V."/>
            <person name="Gundlach H."/>
            <person name="Zhou S."/>
            <person name="Mudge J."/>
            <person name="Bharti A.K."/>
            <person name="Murray J.D."/>
            <person name="Naoumkina M.A."/>
            <person name="Rosen B."/>
            <person name="Silverstein K.A."/>
            <person name="Tang H."/>
            <person name="Rombauts S."/>
            <person name="Zhao P.X."/>
            <person name="Zhou P."/>
            <person name="Barbe V."/>
            <person name="Bardou P."/>
            <person name="Bechner M."/>
            <person name="Bellec A."/>
            <person name="Berger A."/>
            <person name="Berges H."/>
            <person name="Bidwell S."/>
            <person name="Bisseling T."/>
            <person name="Choisne N."/>
            <person name="Couloux A."/>
            <person name="Denny R."/>
            <person name="Deshpande S."/>
            <person name="Dai X."/>
            <person name="Doyle J.J."/>
            <person name="Dudez A.M."/>
            <person name="Farmer A.D."/>
            <person name="Fouteau S."/>
            <person name="Franken C."/>
            <person name="Gibelin C."/>
            <person name="Gish J."/>
            <person name="Goldstein S."/>
            <person name="Gonzalez A.J."/>
            <person name="Green P.J."/>
            <person name="Hallab A."/>
            <person name="Hartog M."/>
            <person name="Hua A."/>
            <person name="Humphray S.J."/>
            <person name="Jeong D.H."/>
            <person name="Jing Y."/>
            <person name="Jocker A."/>
            <person name="Kenton S.M."/>
            <person name="Kim D.J."/>
            <person name="Klee K."/>
            <person name="Lai H."/>
            <person name="Lang C."/>
            <person name="Lin S."/>
            <person name="Macmil S.L."/>
            <person name="Magdelenat G."/>
            <person name="Matthews L."/>
            <person name="McCorrison J."/>
            <person name="Monaghan E.L."/>
            <person name="Mun J.H."/>
            <person name="Najar F.Z."/>
            <person name="Nicholson C."/>
            <person name="Noirot C."/>
            <person name="O'Bleness M."/>
            <person name="Paule C.R."/>
            <person name="Poulain J."/>
            <person name="Prion F."/>
            <person name="Qin B."/>
            <person name="Qu C."/>
            <person name="Retzel E.F."/>
            <person name="Riddle C."/>
            <person name="Sallet E."/>
            <person name="Samain S."/>
            <person name="Samson N."/>
            <person name="Sanders I."/>
            <person name="Saurat O."/>
            <person name="Scarpelli C."/>
            <person name="Schiex T."/>
            <person name="Segurens B."/>
            <person name="Severin A.J."/>
            <person name="Sherrier D.J."/>
            <person name="Shi R."/>
            <person name="Sims S."/>
            <person name="Singer S.R."/>
            <person name="Sinharoy S."/>
            <person name="Sterck L."/>
            <person name="Viollet A."/>
            <person name="Wang B.B."/>
            <person name="Wang K."/>
            <person name="Wang M."/>
            <person name="Wang X."/>
            <person name="Warfsmann J."/>
            <person name="Weissenbach J."/>
            <person name="White D.D."/>
            <person name="White J.D."/>
            <person name="Wiley G.B."/>
            <person name="Wincker P."/>
            <person name="Xing Y."/>
            <person name="Yang L."/>
            <person name="Yao Z."/>
            <person name="Ying F."/>
            <person name="Zhai J."/>
            <person name="Zhou L."/>
            <person name="Zuber A."/>
            <person name="Denarie J."/>
            <person name="Dixon R.A."/>
            <person name="May G.D."/>
            <person name="Schwartz D.C."/>
            <person name="Rogers J."/>
            <person name="Quetier F."/>
            <person name="Town C.D."/>
            <person name="Roe B.A."/>
        </authorList>
    </citation>
    <scope>NUCLEOTIDE SEQUENCE [LARGE SCALE GENOMIC DNA]</scope>
    <source>
        <strain evidence="2">A17</strain>
        <strain evidence="3 4">cv. Jemalong A17</strain>
    </source>
</reference>
<reference evidence="3" key="3">
    <citation type="submission" date="2015-06" db="UniProtKB">
        <authorList>
            <consortium name="EnsemblPlants"/>
        </authorList>
    </citation>
    <scope>IDENTIFICATION</scope>
    <source>
        <strain evidence="3">cv. Jemalong A17</strain>
    </source>
</reference>
<gene>
    <name evidence="2" type="ORF">MTR_1329s0010</name>
</gene>
<evidence type="ECO:0000313" key="3">
    <source>
        <dbReference type="EnsemblPlants" id="KEH15336"/>
    </source>
</evidence>
<evidence type="ECO:0000256" key="1">
    <source>
        <dbReference type="SAM" id="MobiDB-lite"/>
    </source>
</evidence>
<evidence type="ECO:0000313" key="2">
    <source>
        <dbReference type="EMBL" id="KEH15336.1"/>
    </source>
</evidence>
<accession>A0A072TDP3</accession>
<protein>
    <submittedName>
        <fullName evidence="2">Phage, related protein, putative</fullName>
    </submittedName>
</protein>
<dbReference type="AlphaFoldDB" id="A0A072TDP3"/>
<keyword evidence="4" id="KW-1185">Reference proteome</keyword>
<dbReference type="HOGENOM" id="CLU_493802_0_0_1"/>
<dbReference type="Gene3D" id="3.90.1690.10">
    <property type="entry name" value="phage-related protein like domain"/>
    <property type="match status" value="1"/>
</dbReference>
<feature type="region of interest" description="Disordered" evidence="1">
    <location>
        <begin position="1"/>
        <end position="42"/>
    </location>
</feature>
<name>A0A072TDP3_MEDTR</name>
<feature type="compositionally biased region" description="Basic and acidic residues" evidence="1">
    <location>
        <begin position="17"/>
        <end position="31"/>
    </location>
</feature>
<dbReference type="InterPro" id="IPR053738">
    <property type="entry name" value="Lambda_capsid_assembly"/>
</dbReference>
<organism evidence="2 4">
    <name type="scientific">Medicago truncatula</name>
    <name type="common">Barrel medic</name>
    <name type="synonym">Medicago tribuloides</name>
    <dbReference type="NCBI Taxonomy" id="3880"/>
    <lineage>
        <taxon>Eukaryota</taxon>
        <taxon>Viridiplantae</taxon>
        <taxon>Streptophyta</taxon>
        <taxon>Embryophyta</taxon>
        <taxon>Tracheophyta</taxon>
        <taxon>Spermatophyta</taxon>
        <taxon>Magnoliopsida</taxon>
        <taxon>eudicotyledons</taxon>
        <taxon>Gunneridae</taxon>
        <taxon>Pentapetalae</taxon>
        <taxon>rosids</taxon>
        <taxon>fabids</taxon>
        <taxon>Fabales</taxon>
        <taxon>Fabaceae</taxon>
        <taxon>Papilionoideae</taxon>
        <taxon>50 kb inversion clade</taxon>
        <taxon>NPAAA clade</taxon>
        <taxon>Hologalegina</taxon>
        <taxon>IRL clade</taxon>
        <taxon>Trifolieae</taxon>
        <taxon>Medicago</taxon>
    </lineage>
</organism>